<feature type="transmembrane region" description="Helical" evidence="1">
    <location>
        <begin position="21"/>
        <end position="38"/>
    </location>
</feature>
<keyword evidence="1" id="KW-1133">Transmembrane helix</keyword>
<name>A0A0J1BJF2_RHOIS</name>
<dbReference type="AlphaFoldDB" id="A0A0J1BJF2"/>
<comment type="caution">
    <text evidence="2">The sequence shown here is derived from an EMBL/GenBank/DDBJ whole genome shotgun (WGS) entry which is preliminary data.</text>
</comment>
<protein>
    <recommendedName>
        <fullName evidence="4">Transmembrane protein</fullName>
    </recommendedName>
</protein>
<organism evidence="2 3">
    <name type="scientific">Rhodopirellula islandica</name>
    <dbReference type="NCBI Taxonomy" id="595434"/>
    <lineage>
        <taxon>Bacteria</taxon>
        <taxon>Pseudomonadati</taxon>
        <taxon>Planctomycetota</taxon>
        <taxon>Planctomycetia</taxon>
        <taxon>Pirellulales</taxon>
        <taxon>Pirellulaceae</taxon>
        <taxon>Rhodopirellula</taxon>
    </lineage>
</organism>
<accession>A0A0J1BJF2</accession>
<reference evidence="2" key="1">
    <citation type="submission" date="2015-05" db="EMBL/GenBank/DDBJ databases">
        <title>Permanent draft genome of Rhodopirellula islandicus K833.</title>
        <authorList>
            <person name="Kizina J."/>
            <person name="Richter M."/>
            <person name="Glockner F.O."/>
            <person name="Harder J."/>
        </authorList>
    </citation>
    <scope>NUCLEOTIDE SEQUENCE [LARGE SCALE GENOMIC DNA]</scope>
    <source>
        <strain evidence="2">K833</strain>
    </source>
</reference>
<dbReference type="EMBL" id="LECT01000013">
    <property type="protein sequence ID" value="KLU06685.1"/>
    <property type="molecule type" value="Genomic_DNA"/>
</dbReference>
<dbReference type="STRING" id="595434.RISK_001249"/>
<keyword evidence="1" id="KW-0472">Membrane</keyword>
<keyword evidence="3" id="KW-1185">Reference proteome</keyword>
<evidence type="ECO:0000313" key="2">
    <source>
        <dbReference type="EMBL" id="KLU06685.1"/>
    </source>
</evidence>
<keyword evidence="1" id="KW-0812">Transmembrane</keyword>
<evidence type="ECO:0008006" key="4">
    <source>
        <dbReference type="Google" id="ProtNLM"/>
    </source>
</evidence>
<evidence type="ECO:0000256" key="1">
    <source>
        <dbReference type="SAM" id="Phobius"/>
    </source>
</evidence>
<dbReference type="PATRIC" id="fig|595434.4.peg.1200"/>
<evidence type="ECO:0000313" key="3">
    <source>
        <dbReference type="Proteomes" id="UP000036367"/>
    </source>
</evidence>
<gene>
    <name evidence="2" type="ORF">RISK_001249</name>
</gene>
<dbReference type="Proteomes" id="UP000036367">
    <property type="component" value="Unassembled WGS sequence"/>
</dbReference>
<sequence length="68" mass="7317">MTRPKEALANRAAIRIVRLCRLIRVGLGRAIICVALASDFAFTVVRVTMMAATVPTVIMRGASVSQAM</sequence>
<proteinExistence type="predicted"/>